<feature type="transmembrane region" description="Helical" evidence="1">
    <location>
        <begin position="110"/>
        <end position="131"/>
    </location>
</feature>
<feature type="transmembrane region" description="Helical" evidence="1">
    <location>
        <begin position="82"/>
        <end position="104"/>
    </location>
</feature>
<accession>A0A1T4P4A1</accession>
<organism evidence="2 3">
    <name type="scientific">Anaerorhabdus furcosa</name>
    <dbReference type="NCBI Taxonomy" id="118967"/>
    <lineage>
        <taxon>Bacteria</taxon>
        <taxon>Bacillati</taxon>
        <taxon>Bacillota</taxon>
        <taxon>Erysipelotrichia</taxon>
        <taxon>Erysipelotrichales</taxon>
        <taxon>Erysipelotrichaceae</taxon>
        <taxon>Anaerorhabdus</taxon>
    </lineage>
</organism>
<reference evidence="3" key="1">
    <citation type="submission" date="2017-02" db="EMBL/GenBank/DDBJ databases">
        <authorList>
            <person name="Varghese N."/>
            <person name="Submissions S."/>
        </authorList>
    </citation>
    <scope>NUCLEOTIDE SEQUENCE [LARGE SCALE GENOMIC DNA]</scope>
    <source>
        <strain evidence="3">ATCC 25662</strain>
    </source>
</reference>
<sequence length="204" mass="22750">MKAAIIKDFLSCRLYLRTYAIFALVFMGLGFISANPFYASGIFMILPVMCLVSTFALDETSKWERLALCSSLNRKDLVSSKYIFGSILIFIGILLNFISILLVNKDFIDALITSSTFGFISIFYLCFMAPLMFKFGAEKSRIYMMLILVIPAGLILGISSLGFIDFNAIVTHVGLLTAIVVVLFIVLLIGSYFLSIKIVSKKDY</sequence>
<dbReference type="Pfam" id="PF13346">
    <property type="entry name" value="ABC2_membrane_5"/>
    <property type="match status" value="1"/>
</dbReference>
<gene>
    <name evidence="2" type="ORF">SAMN02745191_1877</name>
</gene>
<keyword evidence="1" id="KW-0812">Transmembrane</keyword>
<dbReference type="Proteomes" id="UP000243297">
    <property type="component" value="Unassembled WGS sequence"/>
</dbReference>
<dbReference type="AlphaFoldDB" id="A0A1T4P4A1"/>
<dbReference type="RefSeq" id="WP_078712282.1">
    <property type="nucleotide sequence ID" value="NZ_FUWY01000005.1"/>
</dbReference>
<feature type="transmembrane region" description="Helical" evidence="1">
    <location>
        <begin position="38"/>
        <end position="57"/>
    </location>
</feature>
<dbReference type="InterPro" id="IPR025699">
    <property type="entry name" value="ABC2_memb-like"/>
</dbReference>
<keyword evidence="1" id="KW-0472">Membrane</keyword>
<feature type="transmembrane region" description="Helical" evidence="1">
    <location>
        <begin position="12"/>
        <end position="32"/>
    </location>
</feature>
<keyword evidence="3" id="KW-1185">Reference proteome</keyword>
<dbReference type="PANTHER" id="PTHR41309:SF2">
    <property type="entry name" value="MEMBRANE PROTEIN"/>
    <property type="match status" value="1"/>
</dbReference>
<feature type="transmembrane region" description="Helical" evidence="1">
    <location>
        <begin position="169"/>
        <end position="194"/>
    </location>
</feature>
<dbReference type="PANTHER" id="PTHR41309">
    <property type="entry name" value="MEMBRANE PROTEIN-RELATED"/>
    <property type="match status" value="1"/>
</dbReference>
<keyword evidence="1" id="KW-1133">Transmembrane helix</keyword>
<evidence type="ECO:0000313" key="3">
    <source>
        <dbReference type="Proteomes" id="UP000243297"/>
    </source>
</evidence>
<dbReference type="EMBL" id="FUWY01000005">
    <property type="protein sequence ID" value="SJZ86252.1"/>
    <property type="molecule type" value="Genomic_DNA"/>
</dbReference>
<dbReference type="OrthoDB" id="1655186at2"/>
<name>A0A1T4P4A1_9FIRM</name>
<dbReference type="STRING" id="118967.SAMN02745191_1877"/>
<proteinExistence type="predicted"/>
<evidence type="ECO:0000313" key="2">
    <source>
        <dbReference type="EMBL" id="SJZ86252.1"/>
    </source>
</evidence>
<feature type="transmembrane region" description="Helical" evidence="1">
    <location>
        <begin position="143"/>
        <end position="163"/>
    </location>
</feature>
<evidence type="ECO:0000256" key="1">
    <source>
        <dbReference type="SAM" id="Phobius"/>
    </source>
</evidence>
<protein>
    <submittedName>
        <fullName evidence="2">ABC-2 family transporter protein</fullName>
    </submittedName>
</protein>